<dbReference type="OrthoDB" id="5767486at2"/>
<accession>A0A162ADY2</accession>
<evidence type="ECO:0000313" key="2">
    <source>
        <dbReference type="EMBL" id="KZN48203.1"/>
    </source>
</evidence>
<proteinExistence type="predicted"/>
<evidence type="ECO:0000256" key="1">
    <source>
        <dbReference type="SAM" id="SignalP"/>
    </source>
</evidence>
<keyword evidence="1" id="KW-0732">Signal</keyword>
<dbReference type="PATRIC" id="fig|1365253.3.peg.1853"/>
<feature type="signal peptide" evidence="1">
    <location>
        <begin position="1"/>
        <end position="19"/>
    </location>
</feature>
<feature type="chain" id="PRO_5007832061" description="Adhesin domain-containing protein" evidence="1">
    <location>
        <begin position="20"/>
        <end position="203"/>
    </location>
</feature>
<dbReference type="RefSeq" id="WP_063376620.1">
    <property type="nucleotide sequence ID" value="NZ_AUXT01000147.1"/>
</dbReference>
<dbReference type="AlphaFoldDB" id="A0A162ADY2"/>
<gene>
    <name evidence="2" type="ORF">N482_07990</name>
</gene>
<protein>
    <recommendedName>
        <fullName evidence="4">Adhesin domain-containing protein</fullName>
    </recommendedName>
</protein>
<sequence>MRKLYWLPLSLSVVWQAHAAQSHTISQQFPATSSQALEIAFPIGKLNIETYPGDSIQVNIELVEKAESWLGKTDLSAIKLEQRQYGNEIYLTIDEDTVEQIWHVKVPVSLVLDAEIGVGNVSIDTLENSAEIEVGVGNVKIQSALKDYQRVDLESGVGKTKLKNFSGQSHHEKSMVGSTTQYQGKGKFQLEVDVGVGNIKVTH</sequence>
<organism evidence="2 3">
    <name type="scientific">Pseudoalteromonas luteoviolacea NCIMB 1942</name>
    <dbReference type="NCBI Taxonomy" id="1365253"/>
    <lineage>
        <taxon>Bacteria</taxon>
        <taxon>Pseudomonadati</taxon>
        <taxon>Pseudomonadota</taxon>
        <taxon>Gammaproteobacteria</taxon>
        <taxon>Alteromonadales</taxon>
        <taxon>Pseudoalteromonadaceae</taxon>
        <taxon>Pseudoalteromonas</taxon>
    </lineage>
</organism>
<reference evidence="2 3" key="1">
    <citation type="submission" date="2013-07" db="EMBL/GenBank/DDBJ databases">
        <title>Comparative Genomic and Metabolomic Analysis of Twelve Strains of Pseudoalteromonas luteoviolacea.</title>
        <authorList>
            <person name="Vynne N.G."/>
            <person name="Mansson M."/>
            <person name="Gram L."/>
        </authorList>
    </citation>
    <scope>NUCLEOTIDE SEQUENCE [LARGE SCALE GENOMIC DNA]</scope>
    <source>
        <strain evidence="2 3">NCIMB 1942</strain>
    </source>
</reference>
<comment type="caution">
    <text evidence="2">The sequence shown here is derived from an EMBL/GenBank/DDBJ whole genome shotgun (WGS) entry which is preliminary data.</text>
</comment>
<dbReference type="Proteomes" id="UP000076587">
    <property type="component" value="Unassembled WGS sequence"/>
</dbReference>
<name>A0A162ADY2_9GAMM</name>
<dbReference type="EMBL" id="AUXT01000147">
    <property type="protein sequence ID" value="KZN48203.1"/>
    <property type="molecule type" value="Genomic_DNA"/>
</dbReference>
<evidence type="ECO:0000313" key="3">
    <source>
        <dbReference type="Proteomes" id="UP000076587"/>
    </source>
</evidence>
<evidence type="ECO:0008006" key="4">
    <source>
        <dbReference type="Google" id="ProtNLM"/>
    </source>
</evidence>